<feature type="binding site" evidence="5">
    <location>
        <position position="113"/>
    </location>
    <ligand>
        <name>substrate</name>
    </ligand>
</feature>
<evidence type="ECO:0000256" key="3">
    <source>
        <dbReference type="ARBA" id="ARBA00023002"/>
    </source>
</evidence>
<evidence type="ECO:0000256" key="4">
    <source>
        <dbReference type="PIRSR" id="PIRSR000097-1"/>
    </source>
</evidence>
<dbReference type="PANTHER" id="PTHR43827:SF3">
    <property type="entry name" value="NADP-DEPENDENT OXIDOREDUCTASE DOMAIN-CONTAINING PROTEIN"/>
    <property type="match status" value="1"/>
</dbReference>
<reference evidence="8 9" key="1">
    <citation type="submission" date="2019-01" db="EMBL/GenBank/DDBJ databases">
        <authorList>
            <person name="Li J."/>
        </authorList>
    </citation>
    <scope>NUCLEOTIDE SEQUENCE [LARGE SCALE GENOMIC DNA]</scope>
    <source>
        <strain evidence="8 9">CCUG 35506</strain>
    </source>
</reference>
<gene>
    <name evidence="8" type="ORF">ESP57_13965</name>
</gene>
<dbReference type="InterPro" id="IPR020471">
    <property type="entry name" value="AKR"/>
</dbReference>
<evidence type="ECO:0000256" key="2">
    <source>
        <dbReference type="ARBA" id="ARBA00022857"/>
    </source>
</evidence>
<dbReference type="EMBL" id="SDPO01000003">
    <property type="protein sequence ID" value="RXZ47644.1"/>
    <property type="molecule type" value="Genomic_DNA"/>
</dbReference>
<dbReference type="GO" id="GO:0016616">
    <property type="term" value="F:oxidoreductase activity, acting on the CH-OH group of donors, NAD or NADP as acceptor"/>
    <property type="evidence" value="ECO:0007669"/>
    <property type="project" value="UniProtKB-ARBA"/>
</dbReference>
<dbReference type="InterPro" id="IPR036812">
    <property type="entry name" value="NAD(P)_OxRdtase_dom_sf"/>
</dbReference>
<dbReference type="InterPro" id="IPR023210">
    <property type="entry name" value="NADP_OxRdtase_dom"/>
</dbReference>
<dbReference type="PROSITE" id="PS00063">
    <property type="entry name" value="ALDOKETO_REDUCTASE_3"/>
    <property type="match status" value="1"/>
</dbReference>
<comment type="similarity">
    <text evidence="1">Belongs to the aldo/keto reductase family.</text>
</comment>
<evidence type="ECO:0000313" key="8">
    <source>
        <dbReference type="EMBL" id="RXZ47644.1"/>
    </source>
</evidence>
<dbReference type="PRINTS" id="PR00069">
    <property type="entry name" value="ALDKETRDTASE"/>
</dbReference>
<keyword evidence="3" id="KW-0560">Oxidoreductase</keyword>
<dbReference type="RefSeq" id="WP_129232023.1">
    <property type="nucleotide sequence ID" value="NZ_SDPO01000003.1"/>
</dbReference>
<organism evidence="8 9">
    <name type="scientific">Agromyces fucosus</name>
    <dbReference type="NCBI Taxonomy" id="41985"/>
    <lineage>
        <taxon>Bacteria</taxon>
        <taxon>Bacillati</taxon>
        <taxon>Actinomycetota</taxon>
        <taxon>Actinomycetes</taxon>
        <taxon>Micrococcales</taxon>
        <taxon>Microbacteriaceae</taxon>
        <taxon>Agromyces</taxon>
    </lineage>
</organism>
<feature type="domain" description="NADP-dependent oxidoreductase" evidence="7">
    <location>
        <begin position="27"/>
        <end position="264"/>
    </location>
</feature>
<dbReference type="AlphaFoldDB" id="A0A4Q2JL83"/>
<keyword evidence="9" id="KW-1185">Reference proteome</keyword>
<protein>
    <submittedName>
        <fullName evidence="8">Aldo/keto reductase</fullName>
    </submittedName>
</protein>
<evidence type="ECO:0000256" key="6">
    <source>
        <dbReference type="PIRSR" id="PIRSR000097-3"/>
    </source>
</evidence>
<feature type="active site" description="Proton donor" evidence="4">
    <location>
        <position position="55"/>
    </location>
</feature>
<dbReference type="OrthoDB" id="9804790at2"/>
<evidence type="ECO:0000256" key="1">
    <source>
        <dbReference type="ARBA" id="ARBA00007905"/>
    </source>
</evidence>
<dbReference type="PROSITE" id="PS00798">
    <property type="entry name" value="ALDOKETO_REDUCTASE_1"/>
    <property type="match status" value="1"/>
</dbReference>
<dbReference type="PANTHER" id="PTHR43827">
    <property type="entry name" value="2,5-DIKETO-D-GLUCONIC ACID REDUCTASE"/>
    <property type="match status" value="1"/>
</dbReference>
<comment type="caution">
    <text evidence="8">The sequence shown here is derived from an EMBL/GenBank/DDBJ whole genome shotgun (WGS) entry which is preliminary data.</text>
</comment>
<keyword evidence="2" id="KW-0521">NADP</keyword>
<name>A0A4Q2JL83_9MICO</name>
<dbReference type="PROSITE" id="PS00062">
    <property type="entry name" value="ALDOKETO_REDUCTASE_2"/>
    <property type="match status" value="1"/>
</dbReference>
<dbReference type="Gene3D" id="3.20.20.100">
    <property type="entry name" value="NADP-dependent oxidoreductase domain"/>
    <property type="match status" value="1"/>
</dbReference>
<accession>A0A4Q2JL83</accession>
<feature type="site" description="Lowers pKa of active site Tyr" evidence="6">
    <location>
        <position position="80"/>
    </location>
</feature>
<dbReference type="SUPFAM" id="SSF51430">
    <property type="entry name" value="NAD(P)-linked oxidoreductase"/>
    <property type="match status" value="1"/>
</dbReference>
<sequence>MTDLTTAVPAITLNNGVRMPQLGFGVYQVPDDETTSAVATALDAGYRSIDTAAIYGNEAGVGRAIADSGIARDDLFITTKIWNSDQGYDRALRAFDDSLAKLGLEQLDLSLIHWPTPERGLYLDTWRALERLYADGRVRAIGVSNFEPEHLDRLLASSTVVPAVNQVELHPALQNRATVAANERHGIVTEAWSPLAQGAVLGEASVVDVAARHGVTPAQVVLRWHLQQGRVVIPKSVTPSRIAENLDVFGFELAADELAVIDMLERDGRTGPHPAEFHAA</sequence>
<evidence type="ECO:0000313" key="9">
    <source>
        <dbReference type="Proteomes" id="UP000292935"/>
    </source>
</evidence>
<dbReference type="InterPro" id="IPR018170">
    <property type="entry name" value="Aldo/ket_reductase_CS"/>
</dbReference>
<dbReference type="Pfam" id="PF00248">
    <property type="entry name" value="Aldo_ket_red"/>
    <property type="match status" value="1"/>
</dbReference>
<evidence type="ECO:0000259" key="7">
    <source>
        <dbReference type="Pfam" id="PF00248"/>
    </source>
</evidence>
<evidence type="ECO:0000256" key="5">
    <source>
        <dbReference type="PIRSR" id="PIRSR000097-2"/>
    </source>
</evidence>
<dbReference type="FunFam" id="3.20.20.100:FF:000015">
    <property type="entry name" value="Oxidoreductase, aldo/keto reductase family"/>
    <property type="match status" value="1"/>
</dbReference>
<dbReference type="PIRSF" id="PIRSF000097">
    <property type="entry name" value="AKR"/>
    <property type="match status" value="1"/>
</dbReference>
<dbReference type="Proteomes" id="UP000292935">
    <property type="component" value="Unassembled WGS sequence"/>
</dbReference>
<proteinExistence type="inferred from homology"/>